<proteinExistence type="predicted"/>
<dbReference type="KEGG" id="kal:KALB_4128"/>
<evidence type="ECO:0000313" key="1">
    <source>
        <dbReference type="EMBL" id="AHH97492.1"/>
    </source>
</evidence>
<keyword evidence="2" id="KW-1185">Reference proteome</keyword>
<sequence>MTASESAWSWVLDASDGALFSLAGCLTFVRGRSAWQVFDGFGIDPRTAREMTHDQLCADPLFVDAGFDAGPFWVRVAEVGDWAVGIEYLQLRGWLGNIGCKLSRGTEAVTVARTIKGPGTVNYFRDREWVTSFSIGEGYDTRAGVRPDHFHDALAAHGLAGLDDGTLPQDGPGLREQLIGVLEMLTDELGNRLPYDRFAGPLPAGYRSAPYTFHPAHPDD</sequence>
<dbReference type="HOGENOM" id="CLU_1254570_0_0_11"/>
<dbReference type="RefSeq" id="WP_025357570.1">
    <property type="nucleotide sequence ID" value="NZ_CP007155.1"/>
</dbReference>
<organism evidence="1 2">
    <name type="scientific">Kutzneria albida DSM 43870</name>
    <dbReference type="NCBI Taxonomy" id="1449976"/>
    <lineage>
        <taxon>Bacteria</taxon>
        <taxon>Bacillati</taxon>
        <taxon>Actinomycetota</taxon>
        <taxon>Actinomycetes</taxon>
        <taxon>Pseudonocardiales</taxon>
        <taxon>Pseudonocardiaceae</taxon>
        <taxon>Kutzneria</taxon>
    </lineage>
</organism>
<protein>
    <submittedName>
        <fullName evidence="1">Uncharacterized protein</fullName>
    </submittedName>
</protein>
<accession>W5W955</accession>
<evidence type="ECO:0000313" key="2">
    <source>
        <dbReference type="Proteomes" id="UP000019225"/>
    </source>
</evidence>
<dbReference type="AlphaFoldDB" id="W5W955"/>
<dbReference type="OrthoDB" id="3638702at2"/>
<name>W5W955_9PSEU</name>
<dbReference type="EMBL" id="CP007155">
    <property type="protein sequence ID" value="AHH97492.1"/>
    <property type="molecule type" value="Genomic_DNA"/>
</dbReference>
<reference evidence="1 2" key="1">
    <citation type="journal article" date="2014" name="BMC Genomics">
        <title>Complete genome sequence of producer of the glycopeptide antibiotic Aculeximycin Kutzneria albida DSM 43870T, a representative of minor genus of Pseudonocardiaceae.</title>
        <authorList>
            <person name="Rebets Y."/>
            <person name="Tokovenko B."/>
            <person name="Lushchyk I."/>
            <person name="Ruckert C."/>
            <person name="Zaburannyi N."/>
            <person name="Bechthold A."/>
            <person name="Kalinowski J."/>
            <person name="Luzhetskyy A."/>
        </authorList>
    </citation>
    <scope>NUCLEOTIDE SEQUENCE [LARGE SCALE GENOMIC DNA]</scope>
    <source>
        <strain evidence="1">DSM 43870</strain>
    </source>
</reference>
<dbReference type="Pfam" id="PF20062">
    <property type="entry name" value="DUF6461"/>
    <property type="match status" value="1"/>
</dbReference>
<dbReference type="Proteomes" id="UP000019225">
    <property type="component" value="Chromosome"/>
</dbReference>
<dbReference type="eggNOG" id="ENOG5031TV5">
    <property type="taxonomic scope" value="Bacteria"/>
</dbReference>
<dbReference type="InterPro" id="IPR045592">
    <property type="entry name" value="DUF6461"/>
</dbReference>
<gene>
    <name evidence="1" type="ORF">KALB_4128</name>
</gene>